<evidence type="ECO:0000256" key="1">
    <source>
        <dbReference type="SAM" id="SignalP"/>
    </source>
</evidence>
<dbReference type="RefSeq" id="WP_188527054.1">
    <property type="nucleotide sequence ID" value="NZ_BMGI01000002.1"/>
</dbReference>
<dbReference type="Proteomes" id="UP000617355">
    <property type="component" value="Unassembled WGS sequence"/>
</dbReference>
<name>A0ABQ1QN53_9RHOB</name>
<keyword evidence="3" id="KW-1185">Reference proteome</keyword>
<reference evidence="3" key="1">
    <citation type="journal article" date="2019" name="Int. J. Syst. Evol. Microbiol.">
        <title>The Global Catalogue of Microorganisms (GCM) 10K type strain sequencing project: providing services to taxonomists for standard genome sequencing and annotation.</title>
        <authorList>
            <consortium name="The Broad Institute Genomics Platform"/>
            <consortium name="The Broad Institute Genome Sequencing Center for Infectious Disease"/>
            <person name="Wu L."/>
            <person name="Ma J."/>
        </authorList>
    </citation>
    <scope>NUCLEOTIDE SEQUENCE [LARGE SCALE GENOMIC DNA]</scope>
    <source>
        <strain evidence="3">CGMCC 1.12922</strain>
    </source>
</reference>
<keyword evidence="1" id="KW-0732">Signal</keyword>
<evidence type="ECO:0000313" key="2">
    <source>
        <dbReference type="EMBL" id="GGD32267.1"/>
    </source>
</evidence>
<comment type="caution">
    <text evidence="2">The sequence shown here is derived from an EMBL/GenBank/DDBJ whole genome shotgun (WGS) entry which is preliminary data.</text>
</comment>
<evidence type="ECO:0000313" key="3">
    <source>
        <dbReference type="Proteomes" id="UP000617355"/>
    </source>
</evidence>
<feature type="chain" id="PRO_5047519158" evidence="1">
    <location>
        <begin position="20"/>
        <end position="120"/>
    </location>
</feature>
<protein>
    <submittedName>
        <fullName evidence="2">Uncharacterized protein</fullName>
    </submittedName>
</protein>
<gene>
    <name evidence="2" type="ORF">GCM10011358_15440</name>
</gene>
<sequence>MRLATLALALALAPSLAVATPYDGLYRPNYDFAAAWDCATVGVEGGALAIEGTRLIGVENTCELGDPVEVRGMNAVLYDATCEGEGEAYDERVMLMAHDFGVYVIRDAMVVDWLSCDATP</sequence>
<proteinExistence type="predicted"/>
<accession>A0ABQ1QN53</accession>
<dbReference type="EMBL" id="BMGI01000002">
    <property type="protein sequence ID" value="GGD32267.1"/>
    <property type="molecule type" value="Genomic_DNA"/>
</dbReference>
<feature type="signal peptide" evidence="1">
    <location>
        <begin position="1"/>
        <end position="19"/>
    </location>
</feature>
<organism evidence="2 3">
    <name type="scientific">Sinisalibacter lacisalsi</name>
    <dbReference type="NCBI Taxonomy" id="1526570"/>
    <lineage>
        <taxon>Bacteria</taxon>
        <taxon>Pseudomonadati</taxon>
        <taxon>Pseudomonadota</taxon>
        <taxon>Alphaproteobacteria</taxon>
        <taxon>Rhodobacterales</taxon>
        <taxon>Roseobacteraceae</taxon>
        <taxon>Sinisalibacter</taxon>
    </lineage>
</organism>